<sequence>MVGSRSSTNFLKNNIVIDQNKKADELPEITTAYFHKLHAGKRRFPIADYFLGIKEAERCRILLSYTAINYAPAVGIEDAEWRACTGEKIEMVGSRNSTNFLKNNIVIGQNKKLMNCRRLPLRVSKNHVPTRVIFLLLAEKIDQAADGIDAKFWALKG</sequence>
<dbReference type="EMBL" id="QEWR01000004">
    <property type="protein sequence ID" value="PWD82671.1"/>
    <property type="molecule type" value="Genomic_DNA"/>
</dbReference>
<gene>
    <name evidence="1" type="ORF">DC082_08600</name>
</gene>
<dbReference type="Proteomes" id="UP000244948">
    <property type="component" value="Unassembled WGS sequence"/>
</dbReference>
<organism evidence="1 2">
    <name type="scientific">Ignatzschineria indica</name>
    <dbReference type="NCBI Taxonomy" id="472583"/>
    <lineage>
        <taxon>Bacteria</taxon>
        <taxon>Pseudomonadati</taxon>
        <taxon>Pseudomonadota</taxon>
        <taxon>Gammaproteobacteria</taxon>
        <taxon>Cardiobacteriales</taxon>
        <taxon>Ignatzschineriaceae</taxon>
        <taxon>Ignatzschineria</taxon>
    </lineage>
</organism>
<evidence type="ECO:0000313" key="2">
    <source>
        <dbReference type="Proteomes" id="UP000244948"/>
    </source>
</evidence>
<accession>A0A2U2AJ21</accession>
<reference evidence="1 2" key="1">
    <citation type="journal article" date="2018" name="Genome Announc.">
        <title>Ignatzschineria cameli sp. nov., isolated from necrotic foot tissue of dromedaries (Camelus dromedarius) and associated maggots (Wohlfahrtia species) in Dubai.</title>
        <authorList>
            <person name="Tsang C.C."/>
            <person name="Tang J.Y."/>
            <person name="Fong J.Y."/>
            <person name="Kinne J."/>
            <person name="Lee H.H."/>
            <person name="Joseph M."/>
            <person name="Jose S."/>
            <person name="Schuster R.K."/>
            <person name="Tang Y."/>
            <person name="Sivakumar S."/>
            <person name="Chen J.H."/>
            <person name="Teng J.L."/>
            <person name="Lau S.K."/>
            <person name="Wernery U."/>
            <person name="Woo P.C."/>
        </authorList>
    </citation>
    <scope>NUCLEOTIDE SEQUENCE [LARGE SCALE GENOMIC DNA]</scope>
    <source>
        <strain evidence="1 2">KCTC 22643</strain>
    </source>
</reference>
<dbReference type="RefSeq" id="WP_109236617.1">
    <property type="nucleotide sequence ID" value="NZ_QEWR01000004.1"/>
</dbReference>
<evidence type="ECO:0000313" key="1">
    <source>
        <dbReference type="EMBL" id="PWD82671.1"/>
    </source>
</evidence>
<comment type="caution">
    <text evidence="1">The sequence shown here is derived from an EMBL/GenBank/DDBJ whole genome shotgun (WGS) entry which is preliminary data.</text>
</comment>
<protein>
    <submittedName>
        <fullName evidence="1">Uncharacterized protein</fullName>
    </submittedName>
</protein>
<dbReference type="AlphaFoldDB" id="A0A2U2AJ21"/>
<proteinExistence type="predicted"/>
<keyword evidence="2" id="KW-1185">Reference proteome</keyword>
<name>A0A2U2AJ21_9GAMM</name>